<evidence type="ECO:0000313" key="12">
    <source>
        <dbReference type="Proteomes" id="UP000053577"/>
    </source>
</evidence>
<dbReference type="RefSeq" id="WP_058292144.1">
    <property type="nucleotide sequence ID" value="NZ_JAJFUO010000004.1"/>
</dbReference>
<dbReference type="UniPathway" id="UPA00085"/>
<dbReference type="SUPFAM" id="SSF53659">
    <property type="entry name" value="Isocitrate/Isopropylmalate dehydrogenase-like"/>
    <property type="match status" value="1"/>
</dbReference>
<evidence type="ECO:0000256" key="9">
    <source>
        <dbReference type="ARBA" id="ARBA00046608"/>
    </source>
</evidence>
<evidence type="ECO:0000256" key="7">
    <source>
        <dbReference type="ARBA" id="ARBA00023264"/>
    </source>
</evidence>
<evidence type="ECO:0000256" key="10">
    <source>
        <dbReference type="HAMAP-Rule" id="MF_00019"/>
    </source>
</evidence>
<keyword evidence="3 10" id="KW-0444">Lipid biosynthesis</keyword>
<keyword evidence="6 10" id="KW-0594">Phospholipid biosynthesis</keyword>
<evidence type="ECO:0000256" key="3">
    <source>
        <dbReference type="ARBA" id="ARBA00022516"/>
    </source>
</evidence>
<comment type="similarity">
    <text evidence="10">Belongs to the PlsX family.</text>
</comment>
<keyword evidence="4 10" id="KW-0808">Transferase</keyword>
<dbReference type="PANTHER" id="PTHR30100">
    <property type="entry name" value="FATTY ACID/PHOSPHOLIPID SYNTHESIS PROTEIN PLSX"/>
    <property type="match status" value="1"/>
</dbReference>
<proteinExistence type="inferred from homology"/>
<dbReference type="NCBIfam" id="TIGR00182">
    <property type="entry name" value="plsX"/>
    <property type="match status" value="1"/>
</dbReference>
<dbReference type="Gene3D" id="3.40.718.10">
    <property type="entry name" value="Isopropylmalate Dehydrogenase"/>
    <property type="match status" value="1"/>
</dbReference>
<evidence type="ECO:0000256" key="8">
    <source>
        <dbReference type="ARBA" id="ARBA00024069"/>
    </source>
</evidence>
<evidence type="ECO:0000256" key="5">
    <source>
        <dbReference type="ARBA" id="ARBA00023098"/>
    </source>
</evidence>
<comment type="subunit">
    <text evidence="9 10">Homodimer. Probably interacts with PlsY.</text>
</comment>
<dbReference type="InterPro" id="IPR012281">
    <property type="entry name" value="Phospholipid_synth_PlsX-like"/>
</dbReference>
<keyword evidence="5 10" id="KW-0443">Lipid metabolism</keyword>
<keyword evidence="11" id="KW-0012">Acyltransferase</keyword>
<dbReference type="EMBL" id="JGYD01000010">
    <property type="protein sequence ID" value="KSV18648.1"/>
    <property type="molecule type" value="Genomic_DNA"/>
</dbReference>
<evidence type="ECO:0000256" key="6">
    <source>
        <dbReference type="ARBA" id="ARBA00023209"/>
    </source>
</evidence>
<dbReference type="GO" id="GO:0006633">
    <property type="term" value="P:fatty acid biosynthetic process"/>
    <property type="evidence" value="ECO:0007669"/>
    <property type="project" value="UniProtKB-UniRule"/>
</dbReference>
<accession>A0A0V8M4F1</accession>
<comment type="caution">
    <text evidence="11">The sequence shown here is derived from an EMBL/GenBank/DDBJ whole genome shotgun (WGS) entry which is preliminary data.</text>
</comment>
<comment type="catalytic activity">
    <reaction evidence="1 10">
        <text>a fatty acyl-[ACP] + phosphate = an acyl phosphate + holo-[ACP]</text>
        <dbReference type="Rhea" id="RHEA:42292"/>
        <dbReference type="Rhea" id="RHEA-COMP:9685"/>
        <dbReference type="Rhea" id="RHEA-COMP:14125"/>
        <dbReference type="ChEBI" id="CHEBI:43474"/>
        <dbReference type="ChEBI" id="CHEBI:59918"/>
        <dbReference type="ChEBI" id="CHEBI:64479"/>
        <dbReference type="ChEBI" id="CHEBI:138651"/>
        <dbReference type="EC" id="2.3.1.274"/>
    </reaction>
</comment>
<dbReference type="GO" id="GO:0043811">
    <property type="term" value="F:phosphate:acyl-[acyl carrier protein] acyltransferase activity"/>
    <property type="evidence" value="ECO:0007669"/>
    <property type="project" value="UniProtKB-UniRule"/>
</dbReference>
<dbReference type="PANTHER" id="PTHR30100:SF1">
    <property type="entry name" value="PHOSPHATE ACYLTRANSFERASE"/>
    <property type="match status" value="1"/>
</dbReference>
<dbReference type="Proteomes" id="UP000053577">
    <property type="component" value="Unassembled WGS sequence"/>
</dbReference>
<evidence type="ECO:0000313" key="11">
    <source>
        <dbReference type="EMBL" id="KSV18648.1"/>
    </source>
</evidence>
<protein>
    <recommendedName>
        <fullName evidence="8 10">Phosphate acyltransferase</fullName>
        <ecNumber evidence="8 10">2.3.1.274</ecNumber>
    </recommendedName>
    <alternativeName>
        <fullName evidence="10">Acyl-ACP phosphotransacylase</fullName>
    </alternativeName>
    <alternativeName>
        <fullName evidence="10">Acyl-[acyl-carrier-protein]--phosphate acyltransferase</fullName>
    </alternativeName>
    <alternativeName>
        <fullName evidence="10">Phosphate-acyl-ACP acyltransferase</fullName>
    </alternativeName>
</protein>
<comment type="function">
    <text evidence="10">Catalyzes the reversible formation of acyl-phosphate (acyl-PO(4)) from acyl-[acyl-carrier-protein] (acyl-ACP). This enzyme utilizes acyl-ACP as fatty acyl donor, but not acyl-CoA.</text>
</comment>
<evidence type="ECO:0000256" key="1">
    <source>
        <dbReference type="ARBA" id="ARBA00001232"/>
    </source>
</evidence>
<dbReference type="InterPro" id="IPR003664">
    <property type="entry name" value="FA_synthesis"/>
</dbReference>
<comment type="pathway">
    <text evidence="10">Lipid metabolism; phospholipid metabolism.</text>
</comment>
<dbReference type="EC" id="2.3.1.274" evidence="8 10"/>
<dbReference type="OrthoDB" id="9806408at2"/>
<dbReference type="Pfam" id="PF02504">
    <property type="entry name" value="FA_synthesis"/>
    <property type="match status" value="1"/>
</dbReference>
<reference evidence="11 12" key="1">
    <citation type="journal article" date="2015" name="Sci. Rep.">
        <title>A comparative genomics and reductive dehalogenase gene transcription study of two chloroethene-respiring bacteria, Dehalococcoides mccartyi strains MB and 11a.</title>
        <authorList>
            <person name="Low A."/>
            <person name="Shen Z."/>
            <person name="Cheng D."/>
            <person name="Rogers M.J."/>
            <person name="Lee P.K."/>
            <person name="He J."/>
        </authorList>
    </citation>
    <scope>NUCLEOTIDE SEQUENCE [LARGE SCALE GENOMIC DNA]</scope>
    <source>
        <strain evidence="11 12">MB</strain>
    </source>
</reference>
<dbReference type="eggNOG" id="COG0416">
    <property type="taxonomic scope" value="Bacteria"/>
</dbReference>
<sequence>MIIAVDVDGGDYAPKEIIKGALKAAQEYKIGLILLGKKEVIHVHAGHYLKKYPIEIVHCPQTITFNEHAVEAIKGKPKSAIVIGTSLVKQGKADAFISAGNTGAVLAAAFFILGKIDGVERPALGAIITTRPHIPSLLIDAGANAECRPNHLDEFAHLGNIYAKQVLGLEKPRIGLLNNGEEEAKGTKLTLETHQLLKKSQLNFIGNIEGHDISLNKADVIVTDGFTGNVVLKTLEGLGDALLKLRKVGHAIDSAAHLRGRALLADVGLGSMVKGMDFEECGGACLLGVKGTVIVAHGRSHARAIKNAIGLAKRTAEKGVDKLIAEDVRSRTLTATEGEQNHVTTPV</sequence>
<name>A0A0V8M4F1_9CHLR</name>
<dbReference type="AlphaFoldDB" id="A0A0V8M4F1"/>
<dbReference type="PIRSF" id="PIRSF002465">
    <property type="entry name" value="Phsphlp_syn_PlsX"/>
    <property type="match status" value="1"/>
</dbReference>
<dbReference type="GO" id="GO:0008654">
    <property type="term" value="P:phospholipid biosynthetic process"/>
    <property type="evidence" value="ECO:0007669"/>
    <property type="project" value="UniProtKB-KW"/>
</dbReference>
<comment type="subcellular location">
    <subcellularLocation>
        <location evidence="10">Cytoplasm</location>
    </subcellularLocation>
    <text evidence="10">Associated with the membrane possibly through PlsY.</text>
</comment>
<keyword evidence="2 10" id="KW-0963">Cytoplasm</keyword>
<evidence type="ECO:0000256" key="2">
    <source>
        <dbReference type="ARBA" id="ARBA00022490"/>
    </source>
</evidence>
<keyword evidence="7 10" id="KW-1208">Phospholipid metabolism</keyword>
<evidence type="ECO:0000256" key="4">
    <source>
        <dbReference type="ARBA" id="ARBA00022679"/>
    </source>
</evidence>
<dbReference type="HAMAP" id="MF_00019">
    <property type="entry name" value="PlsX"/>
    <property type="match status" value="1"/>
</dbReference>
<dbReference type="PATRIC" id="fig|61435.5.peg.276"/>
<gene>
    <name evidence="10" type="primary">plsX</name>
    <name evidence="11" type="ORF">DA01_01355</name>
</gene>
<dbReference type="GO" id="GO:0005737">
    <property type="term" value="C:cytoplasm"/>
    <property type="evidence" value="ECO:0007669"/>
    <property type="project" value="UniProtKB-SubCell"/>
</dbReference>
<organism evidence="11 12">
    <name type="scientific">Dehalococcoides mccartyi</name>
    <dbReference type="NCBI Taxonomy" id="61435"/>
    <lineage>
        <taxon>Bacteria</taxon>
        <taxon>Bacillati</taxon>
        <taxon>Chloroflexota</taxon>
        <taxon>Dehalococcoidia</taxon>
        <taxon>Dehalococcoidales</taxon>
        <taxon>Dehalococcoidaceae</taxon>
        <taxon>Dehalococcoides</taxon>
    </lineage>
</organism>